<comment type="caution">
    <text evidence="2">The sequence shown here is derived from an EMBL/GenBank/DDBJ whole genome shotgun (WGS) entry which is preliminary data.</text>
</comment>
<keyword evidence="1" id="KW-1133">Transmembrane helix</keyword>
<keyword evidence="1" id="KW-0812">Transmembrane</keyword>
<sequence length="74" mass="8331">MLKLLGLFFWAMLSMSIIGALGFNEAIGEYLGHNPNPQRPSPVELQALAYSLLLWGSGVVVWVLSTWIWRRVKS</sequence>
<organism evidence="2 3">
    <name type="scientific">Nitrolancea hollandica Lb</name>
    <dbReference type="NCBI Taxonomy" id="1129897"/>
    <lineage>
        <taxon>Bacteria</taxon>
        <taxon>Pseudomonadati</taxon>
        <taxon>Thermomicrobiota</taxon>
        <taxon>Thermomicrobia</taxon>
        <taxon>Sphaerobacterales</taxon>
        <taxon>Sphaerobacterineae</taxon>
        <taxon>Sphaerobacteraceae</taxon>
        <taxon>Nitrolancea</taxon>
    </lineage>
</organism>
<evidence type="ECO:0000313" key="2">
    <source>
        <dbReference type="EMBL" id="CCF84565.1"/>
    </source>
</evidence>
<dbReference type="AlphaFoldDB" id="I4EIQ3"/>
<dbReference type="RefSeq" id="WP_008478807.1">
    <property type="nucleotide sequence ID" value="NZ_CAGS01000289.1"/>
</dbReference>
<keyword evidence="3" id="KW-1185">Reference proteome</keyword>
<accession>I4EIQ3</accession>
<keyword evidence="1" id="KW-0472">Membrane</keyword>
<proteinExistence type="predicted"/>
<evidence type="ECO:0000256" key="1">
    <source>
        <dbReference type="SAM" id="Phobius"/>
    </source>
</evidence>
<name>I4EIQ3_9BACT</name>
<evidence type="ECO:0000313" key="3">
    <source>
        <dbReference type="Proteomes" id="UP000004221"/>
    </source>
</evidence>
<protein>
    <submittedName>
        <fullName evidence="2">Uncharacterized protein</fullName>
    </submittedName>
</protein>
<gene>
    <name evidence="2" type="ORF">NITHO_3590006</name>
</gene>
<reference evidence="2 3" key="1">
    <citation type="journal article" date="2012" name="ISME J.">
        <title>Nitrification expanded: discovery, physiology and genomics of a nitrite-oxidizing bacterium from the phylum Chloroflexi.</title>
        <authorList>
            <person name="Sorokin D.Y."/>
            <person name="Lucker S."/>
            <person name="Vejmelkova D."/>
            <person name="Kostrikina N.A."/>
            <person name="Kleerebezem R."/>
            <person name="Rijpstra W.I."/>
            <person name="Damste J.S."/>
            <person name="Le Paslier D."/>
            <person name="Muyzer G."/>
            <person name="Wagner M."/>
            <person name="van Loosdrecht M.C."/>
            <person name="Daims H."/>
        </authorList>
    </citation>
    <scope>NUCLEOTIDE SEQUENCE [LARGE SCALE GENOMIC DNA]</scope>
    <source>
        <strain evidence="3">none</strain>
    </source>
</reference>
<feature type="transmembrane region" description="Helical" evidence="1">
    <location>
        <begin position="46"/>
        <end position="69"/>
    </location>
</feature>
<dbReference type="Proteomes" id="UP000004221">
    <property type="component" value="Unassembled WGS sequence"/>
</dbReference>
<dbReference type="EMBL" id="CAGS01000289">
    <property type="protein sequence ID" value="CCF84565.1"/>
    <property type="molecule type" value="Genomic_DNA"/>
</dbReference>